<sequence>MSGSSKVSSSISAGKKRPGSTLRRPTRSRESPTGSWTSSSATVASVQST</sequence>
<protein>
    <submittedName>
        <fullName evidence="2">Predicted protein</fullName>
    </submittedName>
</protein>
<feature type="compositionally biased region" description="Low complexity" evidence="1">
    <location>
        <begin position="1"/>
        <end position="12"/>
    </location>
</feature>
<reference evidence="3" key="1">
    <citation type="journal article" date="2010" name="Genome Res.">
        <title>Population genomic sequencing of Coccidioides fungi reveals recent hybridization and transposon control.</title>
        <authorList>
            <person name="Neafsey D.E."/>
            <person name="Barker B.M."/>
            <person name="Sharpton T.J."/>
            <person name="Stajich J.E."/>
            <person name="Park D.J."/>
            <person name="Whiston E."/>
            <person name="Hung C.-Y."/>
            <person name="McMahan C."/>
            <person name="White J."/>
            <person name="Sykes S."/>
            <person name="Heiman D."/>
            <person name="Young S."/>
            <person name="Zeng Q."/>
            <person name="Abouelleil A."/>
            <person name="Aftuck L."/>
            <person name="Bessette D."/>
            <person name="Brown A."/>
            <person name="FitzGerald M."/>
            <person name="Lui A."/>
            <person name="Macdonald J.P."/>
            <person name="Priest M."/>
            <person name="Orbach M.J."/>
            <person name="Galgiani J.N."/>
            <person name="Kirkland T.N."/>
            <person name="Cole G.T."/>
            <person name="Birren B.W."/>
            <person name="Henn M.R."/>
            <person name="Taylor J.W."/>
            <person name="Rounsley S.D."/>
        </authorList>
    </citation>
    <scope>NUCLEOTIDE SEQUENCE [LARGE SCALE GENOMIC DNA]</scope>
    <source>
        <strain evidence="3">RMSCC 757 / Silveira</strain>
    </source>
</reference>
<accession>E9CSG5</accession>
<dbReference type="AlphaFoldDB" id="E9CSG5"/>
<evidence type="ECO:0000313" key="3">
    <source>
        <dbReference type="Proteomes" id="UP000002497"/>
    </source>
</evidence>
<dbReference type="VEuPathDB" id="FungiDB:CPSG_00524"/>
<dbReference type="HOGENOM" id="CLU_3142980_0_0_1"/>
<evidence type="ECO:0000256" key="1">
    <source>
        <dbReference type="SAM" id="MobiDB-lite"/>
    </source>
</evidence>
<organism evidence="3">
    <name type="scientific">Coccidioides posadasii (strain RMSCC 757 / Silveira)</name>
    <name type="common">Valley fever fungus</name>
    <dbReference type="NCBI Taxonomy" id="443226"/>
    <lineage>
        <taxon>Eukaryota</taxon>
        <taxon>Fungi</taxon>
        <taxon>Dikarya</taxon>
        <taxon>Ascomycota</taxon>
        <taxon>Pezizomycotina</taxon>
        <taxon>Eurotiomycetes</taxon>
        <taxon>Eurotiomycetidae</taxon>
        <taxon>Onygenales</taxon>
        <taxon>Onygenaceae</taxon>
        <taxon>Coccidioides</taxon>
    </lineage>
</organism>
<gene>
    <name evidence="2" type="ORF">CPSG_00524</name>
</gene>
<keyword evidence="3" id="KW-1185">Reference proteome</keyword>
<evidence type="ECO:0000313" key="2">
    <source>
        <dbReference type="EMBL" id="EFW22625.1"/>
    </source>
</evidence>
<feature type="region of interest" description="Disordered" evidence="1">
    <location>
        <begin position="1"/>
        <end position="49"/>
    </location>
</feature>
<dbReference type="EMBL" id="GL636486">
    <property type="protein sequence ID" value="EFW22625.1"/>
    <property type="molecule type" value="Genomic_DNA"/>
</dbReference>
<reference evidence="3" key="2">
    <citation type="submission" date="2010-03" db="EMBL/GenBank/DDBJ databases">
        <title>The genome sequence of Coccidioides posadasii strain Silveira.</title>
        <authorList>
            <consortium name="The Broad Institute Genome Sequencing Center for Infectious Disease"/>
            <person name="Neafsey D."/>
            <person name="Orbach M."/>
            <person name="Henn M.R."/>
            <person name="Cole G.T."/>
            <person name="Galgiani J."/>
            <person name="Gardner M.J."/>
            <person name="Kirkland T.N."/>
            <person name="Taylor J.W."/>
            <person name="Young S.K."/>
            <person name="Zeng Q."/>
            <person name="Koehrsen M."/>
            <person name="Alvarado L."/>
            <person name="Berlin A."/>
            <person name="Borenstein D."/>
            <person name="Chapman S.B."/>
            <person name="Chen Z."/>
            <person name="Engels R."/>
            <person name="Freedman E."/>
            <person name="Gellesch M."/>
            <person name="Goldberg J."/>
            <person name="Griggs A."/>
            <person name="Gujja S."/>
            <person name="Heilman E."/>
            <person name="Heiman D."/>
            <person name="Howarth C."/>
            <person name="Jen D."/>
            <person name="Larson L."/>
            <person name="Mehta T."/>
            <person name="Neiman D."/>
            <person name="Park D."/>
            <person name="Pearson M."/>
            <person name="Richards J."/>
            <person name="Roberts A."/>
            <person name="Saif S."/>
            <person name="Shea T."/>
            <person name="Shenoy N."/>
            <person name="Sisk P."/>
            <person name="Stolte C."/>
            <person name="Sykes S."/>
            <person name="Walk T."/>
            <person name="White J."/>
            <person name="Yandava C."/>
            <person name="Haas B."/>
            <person name="Nusbaum C."/>
            <person name="Birren B."/>
        </authorList>
    </citation>
    <scope>NUCLEOTIDE SEQUENCE [LARGE SCALE GENOMIC DNA]</scope>
    <source>
        <strain evidence="3">RMSCC 757 / Silveira</strain>
    </source>
</reference>
<feature type="compositionally biased region" description="Low complexity" evidence="1">
    <location>
        <begin position="33"/>
        <end position="49"/>
    </location>
</feature>
<name>E9CSG5_COCPS</name>
<dbReference type="Proteomes" id="UP000002497">
    <property type="component" value="Unassembled WGS sequence"/>
</dbReference>
<proteinExistence type="predicted"/>